<reference evidence="11" key="1">
    <citation type="journal article" date="2018" name="Nat. Plants">
        <title>Whole-genome landscape of Medicago truncatula symbiotic genes.</title>
        <authorList>
            <person name="Pecrix Y."/>
            <person name="Staton S.E."/>
            <person name="Sallet E."/>
            <person name="Lelandais-Briere C."/>
            <person name="Moreau S."/>
            <person name="Carrere S."/>
            <person name="Blein T."/>
            <person name="Jardinaud M.F."/>
            <person name="Latrasse D."/>
            <person name="Zouine M."/>
            <person name="Zahm M."/>
            <person name="Kreplak J."/>
            <person name="Mayjonade B."/>
            <person name="Satge C."/>
            <person name="Perez M."/>
            <person name="Cauet S."/>
            <person name="Marande W."/>
            <person name="Chantry-Darmon C."/>
            <person name="Lopez-Roques C."/>
            <person name="Bouchez O."/>
            <person name="Berard A."/>
            <person name="Debelle F."/>
            <person name="Munos S."/>
            <person name="Bendahmane A."/>
            <person name="Berges H."/>
            <person name="Niebel A."/>
            <person name="Buitink J."/>
            <person name="Frugier F."/>
            <person name="Benhamed M."/>
            <person name="Crespi M."/>
            <person name="Gouzy J."/>
            <person name="Gamas P."/>
        </authorList>
    </citation>
    <scope>NUCLEOTIDE SEQUENCE [LARGE SCALE GENOMIC DNA]</scope>
    <source>
        <strain evidence="11">cv. Jemalong A17</strain>
    </source>
</reference>
<feature type="compositionally biased region" description="Basic and acidic residues" evidence="7">
    <location>
        <begin position="425"/>
        <end position="440"/>
    </location>
</feature>
<feature type="domain" description="Helicase ATP-binding" evidence="8">
    <location>
        <begin position="692"/>
        <end position="895"/>
    </location>
</feature>
<feature type="compositionally biased region" description="Basic and acidic residues" evidence="7">
    <location>
        <begin position="282"/>
        <end position="301"/>
    </location>
</feature>
<feature type="region of interest" description="Disordered" evidence="7">
    <location>
        <begin position="1"/>
        <end position="237"/>
    </location>
</feature>
<evidence type="ECO:0000313" key="10">
    <source>
        <dbReference type="EMBL" id="RHN62407.1"/>
    </source>
</evidence>
<dbReference type="GO" id="GO:0003678">
    <property type="term" value="F:DNA helicase activity"/>
    <property type="evidence" value="ECO:0007669"/>
    <property type="project" value="UniProtKB-EC"/>
</dbReference>
<dbReference type="InterPro" id="IPR049730">
    <property type="entry name" value="SNF2/RAD54-like_C"/>
</dbReference>
<feature type="compositionally biased region" description="Basic and acidic residues" evidence="7">
    <location>
        <begin position="155"/>
        <end position="164"/>
    </location>
</feature>
<dbReference type="PANTHER" id="PTHR45821:SF5">
    <property type="entry name" value="SNF2 DOMAIN-CONTAINING PROTEIN CLASSY 4"/>
    <property type="match status" value="1"/>
</dbReference>
<organism evidence="10 11">
    <name type="scientific">Medicago truncatula</name>
    <name type="common">Barrel medic</name>
    <name type="synonym">Medicago tribuloides</name>
    <dbReference type="NCBI Taxonomy" id="3880"/>
    <lineage>
        <taxon>Eukaryota</taxon>
        <taxon>Viridiplantae</taxon>
        <taxon>Streptophyta</taxon>
        <taxon>Embryophyta</taxon>
        <taxon>Tracheophyta</taxon>
        <taxon>Spermatophyta</taxon>
        <taxon>Magnoliopsida</taxon>
        <taxon>eudicotyledons</taxon>
        <taxon>Gunneridae</taxon>
        <taxon>Pentapetalae</taxon>
        <taxon>rosids</taxon>
        <taxon>fabids</taxon>
        <taxon>Fabales</taxon>
        <taxon>Fabaceae</taxon>
        <taxon>Papilionoideae</taxon>
        <taxon>50 kb inversion clade</taxon>
        <taxon>NPAAA clade</taxon>
        <taxon>Hologalegina</taxon>
        <taxon>IRL clade</taxon>
        <taxon>Trifolieae</taxon>
        <taxon>Medicago</taxon>
    </lineage>
</organism>
<dbReference type="PANTHER" id="PTHR45821">
    <property type="entry name" value="SNF2 DOMAIN-CONTAINING PROTEIN CLASSY 2-RELATED"/>
    <property type="match status" value="1"/>
</dbReference>
<protein>
    <submittedName>
        <fullName evidence="10">Putative DNA helicase chromatin remodeling SNF2 family</fullName>
        <ecNumber evidence="10">3.6.4.12</ecNumber>
    </submittedName>
</protein>
<dbReference type="Pfam" id="PF00271">
    <property type="entry name" value="Helicase_C"/>
    <property type="match status" value="1"/>
</dbReference>
<dbReference type="InterPro" id="IPR044567">
    <property type="entry name" value="CLSY/DRD1"/>
</dbReference>
<comment type="subcellular location">
    <subcellularLocation>
        <location evidence="1">Nucleus</location>
    </subcellularLocation>
</comment>
<dbReference type="Gene3D" id="3.40.50.300">
    <property type="entry name" value="P-loop containing nucleotide triphosphate hydrolases"/>
    <property type="match status" value="1"/>
</dbReference>
<keyword evidence="2" id="KW-0547">Nucleotide-binding</keyword>
<dbReference type="GO" id="GO:0016787">
    <property type="term" value="F:hydrolase activity"/>
    <property type="evidence" value="ECO:0007669"/>
    <property type="project" value="UniProtKB-KW"/>
</dbReference>
<dbReference type="InterPro" id="IPR001650">
    <property type="entry name" value="Helicase_C-like"/>
</dbReference>
<dbReference type="GO" id="GO:0080188">
    <property type="term" value="P:gene silencing by siRNA-directed DNA methylation"/>
    <property type="evidence" value="ECO:0007669"/>
    <property type="project" value="InterPro"/>
</dbReference>
<gene>
    <name evidence="10" type="ORF">MtrunA17_Chr4g0047081</name>
</gene>
<dbReference type="AlphaFoldDB" id="A0A396IHP4"/>
<feature type="compositionally biased region" description="Basic and acidic residues" evidence="7">
    <location>
        <begin position="76"/>
        <end position="100"/>
    </location>
</feature>
<evidence type="ECO:0000259" key="8">
    <source>
        <dbReference type="PROSITE" id="PS51192"/>
    </source>
</evidence>
<dbReference type="InterPro" id="IPR000330">
    <property type="entry name" value="SNF2_N"/>
</dbReference>
<dbReference type="GO" id="GO:0005524">
    <property type="term" value="F:ATP binding"/>
    <property type="evidence" value="ECO:0007669"/>
    <property type="project" value="UniProtKB-KW"/>
</dbReference>
<evidence type="ECO:0000256" key="3">
    <source>
        <dbReference type="ARBA" id="ARBA00022801"/>
    </source>
</evidence>
<dbReference type="EMBL" id="PSQE01000004">
    <property type="protein sequence ID" value="RHN62407.1"/>
    <property type="molecule type" value="Genomic_DNA"/>
</dbReference>
<evidence type="ECO:0000256" key="2">
    <source>
        <dbReference type="ARBA" id="ARBA00022741"/>
    </source>
</evidence>
<accession>A0A396IHP4</accession>
<sequence>MAGVSSRTRSKNVPLFGSLLLGGSSKRRKSDEEDKGLDYVSRSKKRKMNEEPFVVPADAEVVSIDDDEYEDVGQEGSEHSDDKMSKDGKFVDENCEREQDNPVSISSDEYGESDEEHFVDSDADNEEEEEEEEKKEDDAVKEGVKSDESGGIGRFSDKGEKVIIDLDDSEESEEEDDSDESEENDSSDEDFAVDELNEISDNHDDDSSSSSSYVDDDDDEEEEEEEEVVEKEKKEGYRKDFNVVEELVRKVKSQKRGISEGNDEEVNVENCSSSDNDDEEMVREGKDKKSGISERNNEKVNVENSPSYDNDEEMVREVKRKKSGIFKRKYEKVENENVPSSTNIDELEHADHASVSSCIIEKKGSSSSKLNGVSETLKPMSVDVGVNAKSKAKSKENVGDSDRGKDQFVKGLDVGGVSSVHRKQEKMNESDKQKTMENKRRDYKGRANICNGEKKESIDTNGLNQSVKSTHFTRKELRSLELLVKCYWERKNTINNDSIVLEDNDDGVGQQDTWPPPVSVETPRERIWSLKKVEKVEKTKEEEEEEVLWDEFDTARRESDAESMIGNLGENGGPSFRCEHDSFLDEEIGLFCKLCHEVVTEIKYISPPVIDRFPGEGSGKKASFDGVNVSHVDGSQLNVSDNDSETNFSRNEGTVWDLIPGVKQKLYPHQQEGFEFIWKNMAGHTELQKLKNADPSSEGGCIISHAPGTGKTRLTIVFLKAYLKAFPKCLPIIVAPASILLTWEDEFKKLDIGVPFHNLNNPELSGKEHPDAVETFDMSNARHNIHETRMAKLISWFKEPSILGISYNLFGKKCQDKRKHENVNEREGNCDMRKVLLNSPGLLVLDEGHTPRNQRSHIWKVFLKLQTQKRIILSGTPFQNNFWELYSTLSLVKPSFPNTIPPELKSFCQNQGLKSSKKWNWEPALLNKTRDPSDDQIKKFKLLMDPFVHVHKGAILENKLPGLRDSLVTLKAGSLQNEILKSIKRSQNTIFNFERKVALTSVHPSLFLECALSEEEKSALDKDQLEKLRLNPHEGVKTKFLFEFVRLCDAFHEKVLVFSQFHAPLQLIKDQLNSAFKWSEGKEVLVMSGEDPPKVKQSVIHSFNVENCQAKVLLASTKACSEGISLVGASRVVLLDVVWNPSVERQAISRAYRIGQKRVVYTYHLLAEGTTEEEKYGKQAEKDRLSELVFSAKNAANNGDKSKSSAVNFEDRVLDEMTKHEKLKGIFVKCVVLRKERDVV</sequence>
<evidence type="ECO:0000256" key="5">
    <source>
        <dbReference type="ARBA" id="ARBA00022840"/>
    </source>
</evidence>
<dbReference type="Gene3D" id="3.40.50.10810">
    <property type="entry name" value="Tandem AAA-ATPase domain"/>
    <property type="match status" value="1"/>
</dbReference>
<evidence type="ECO:0000256" key="4">
    <source>
        <dbReference type="ARBA" id="ARBA00022806"/>
    </source>
</evidence>
<evidence type="ECO:0000313" key="11">
    <source>
        <dbReference type="Proteomes" id="UP000265566"/>
    </source>
</evidence>
<feature type="compositionally biased region" description="Acidic residues" evidence="7">
    <location>
        <begin position="109"/>
        <end position="135"/>
    </location>
</feature>
<dbReference type="SMART" id="SM00490">
    <property type="entry name" value="HELICc"/>
    <property type="match status" value="1"/>
</dbReference>
<proteinExistence type="predicted"/>
<keyword evidence="6" id="KW-0539">Nucleus</keyword>
<dbReference type="EC" id="3.6.4.12" evidence="10"/>
<comment type="caution">
    <text evidence="10">The sequence shown here is derived from an EMBL/GenBank/DDBJ whole genome shotgun (WGS) entry which is preliminary data.</text>
</comment>
<dbReference type="SMART" id="SM00487">
    <property type="entry name" value="DEXDc"/>
    <property type="match status" value="1"/>
</dbReference>
<dbReference type="SUPFAM" id="SSF52540">
    <property type="entry name" value="P-loop containing nucleoside triphosphate hydrolases"/>
    <property type="match status" value="2"/>
</dbReference>
<feature type="compositionally biased region" description="Acidic residues" evidence="7">
    <location>
        <begin position="63"/>
        <end position="73"/>
    </location>
</feature>
<dbReference type="PROSITE" id="PS51194">
    <property type="entry name" value="HELICASE_CTER"/>
    <property type="match status" value="1"/>
</dbReference>
<keyword evidence="4 10" id="KW-0347">Helicase</keyword>
<feature type="compositionally biased region" description="Acidic residues" evidence="7">
    <location>
        <begin position="165"/>
        <end position="198"/>
    </location>
</feature>
<feature type="region of interest" description="Disordered" evidence="7">
    <location>
        <begin position="251"/>
        <end position="315"/>
    </location>
</feature>
<feature type="region of interest" description="Disordered" evidence="7">
    <location>
        <begin position="387"/>
        <end position="440"/>
    </location>
</feature>
<dbReference type="InterPro" id="IPR038718">
    <property type="entry name" value="SNF2-like_sf"/>
</dbReference>
<dbReference type="InterPro" id="IPR027417">
    <property type="entry name" value="P-loop_NTPase"/>
</dbReference>
<dbReference type="InterPro" id="IPR014001">
    <property type="entry name" value="Helicase_ATP-bd"/>
</dbReference>
<dbReference type="Proteomes" id="UP000265566">
    <property type="component" value="Chromosome 4"/>
</dbReference>
<dbReference type="PROSITE" id="PS51192">
    <property type="entry name" value="HELICASE_ATP_BIND_1"/>
    <property type="match status" value="1"/>
</dbReference>
<feature type="domain" description="Helicase C-terminal" evidence="9">
    <location>
        <begin position="1043"/>
        <end position="1196"/>
    </location>
</feature>
<keyword evidence="5" id="KW-0067">ATP-binding</keyword>
<name>A0A396IHP4_MEDTR</name>
<dbReference type="Pfam" id="PF00176">
    <property type="entry name" value="SNF2-rel_dom"/>
    <property type="match status" value="1"/>
</dbReference>
<dbReference type="Gramene" id="rna24980">
    <property type="protein sequence ID" value="RHN62407.1"/>
    <property type="gene ID" value="gene24980"/>
</dbReference>
<evidence type="ECO:0000256" key="1">
    <source>
        <dbReference type="ARBA" id="ARBA00004123"/>
    </source>
</evidence>
<evidence type="ECO:0000259" key="9">
    <source>
        <dbReference type="PROSITE" id="PS51194"/>
    </source>
</evidence>
<evidence type="ECO:0000256" key="7">
    <source>
        <dbReference type="SAM" id="MobiDB-lite"/>
    </source>
</evidence>
<keyword evidence="3 10" id="KW-0378">Hydrolase</keyword>
<evidence type="ECO:0000256" key="6">
    <source>
        <dbReference type="ARBA" id="ARBA00023242"/>
    </source>
</evidence>
<dbReference type="CDD" id="cd18793">
    <property type="entry name" value="SF2_C_SNF"/>
    <property type="match status" value="1"/>
</dbReference>
<feature type="compositionally biased region" description="Basic and acidic residues" evidence="7">
    <location>
        <begin position="393"/>
        <end position="408"/>
    </location>
</feature>
<feature type="compositionally biased region" description="Acidic residues" evidence="7">
    <location>
        <begin position="214"/>
        <end position="229"/>
    </location>
</feature>
<feature type="compositionally biased region" description="Basic and acidic residues" evidence="7">
    <location>
        <begin position="136"/>
        <end position="148"/>
    </location>
</feature>
<dbReference type="GO" id="GO:0005634">
    <property type="term" value="C:nucleus"/>
    <property type="evidence" value="ECO:0007669"/>
    <property type="project" value="UniProtKB-SubCell"/>
</dbReference>